<feature type="region of interest" description="Disordered" evidence="5">
    <location>
        <begin position="1"/>
        <end position="30"/>
    </location>
</feature>
<proteinExistence type="inferred from homology"/>
<dbReference type="PANTHER" id="PTHR13484:SF0">
    <property type="entry name" value="PRE-MRNA 3'-END-PROCESSING FACTOR FIP1"/>
    <property type="match status" value="1"/>
</dbReference>
<feature type="domain" description="Pre-mRNA polyadenylation factor Fip1" evidence="6">
    <location>
        <begin position="152"/>
        <end position="194"/>
    </location>
</feature>
<dbReference type="InterPro" id="IPR007854">
    <property type="entry name" value="Fip1_dom"/>
</dbReference>
<dbReference type="InterPro" id="IPR051187">
    <property type="entry name" value="Pre-mRNA_3'-end_processing_reg"/>
</dbReference>
<dbReference type="PANTHER" id="PTHR13484">
    <property type="entry name" value="FIP1-LIKE 1 PROTEIN"/>
    <property type="match status" value="1"/>
</dbReference>
<dbReference type="Pfam" id="PF05182">
    <property type="entry name" value="Fip1"/>
    <property type="match status" value="1"/>
</dbReference>
<sequence>MDEDDDDLYDPTVPATTAAAPKPSDGAGQMDMEDGVEVIEEEIEVDDEDDFNIITEAPEGAEASIPPPRHAALRNEPLRPSSAEIATPPKPTPLSIAHPKAETPLLAPAAAAKPAVPQKPGSAYPAQHTSTIAVNANPIHPVTGKPILSTDLDVDFPSDDKPWRRPGSDISDYFNYGFDEFTWASYCLKQQEVRKEVGDQKRQLEDMQTFLGMPGGPMPGMSGPPTSSGPGPSTPSMGPGGGPPGPQAGAGPPNAIPGMPGMPDMSQDMMQGMLAGMMAQGLDPASMDPMTFMQHAQAMMGGGQPGPGGPPGGQPGFGGPPPGQPFGVQGGGQPPMGYGGYNQQNQGFRPGVPGKGPRRW</sequence>
<feature type="region of interest" description="Disordered" evidence="5">
    <location>
        <begin position="43"/>
        <end position="98"/>
    </location>
</feature>
<evidence type="ECO:0000256" key="1">
    <source>
        <dbReference type="ARBA" id="ARBA00004123"/>
    </source>
</evidence>
<feature type="compositionally biased region" description="Gly residues" evidence="5">
    <location>
        <begin position="328"/>
        <end position="340"/>
    </location>
</feature>
<keyword evidence="4" id="KW-0539">Nucleus</keyword>
<comment type="caution">
    <text evidence="7">The sequence shown here is derived from an EMBL/GenBank/DDBJ whole genome shotgun (WGS) entry which is preliminary data.</text>
</comment>
<protein>
    <recommendedName>
        <fullName evidence="6">Pre-mRNA polyadenylation factor Fip1 domain-containing protein</fullName>
    </recommendedName>
</protein>
<dbReference type="GO" id="GO:0005847">
    <property type="term" value="C:mRNA cleavage and polyadenylation specificity factor complex"/>
    <property type="evidence" value="ECO:0007669"/>
    <property type="project" value="TreeGrafter"/>
</dbReference>
<keyword evidence="3" id="KW-0507">mRNA processing</keyword>
<dbReference type="OrthoDB" id="4207611at2759"/>
<dbReference type="GO" id="GO:0006397">
    <property type="term" value="P:mRNA processing"/>
    <property type="evidence" value="ECO:0007669"/>
    <property type="project" value="UniProtKB-KW"/>
</dbReference>
<dbReference type="STRING" id="1447883.A0A2B7Y8Y9"/>
<dbReference type="EMBL" id="PDNA01000068">
    <property type="protein sequence ID" value="PGH17077.1"/>
    <property type="molecule type" value="Genomic_DNA"/>
</dbReference>
<keyword evidence="8" id="KW-1185">Reference proteome</keyword>
<feature type="region of interest" description="Disordered" evidence="5">
    <location>
        <begin position="209"/>
        <end position="268"/>
    </location>
</feature>
<evidence type="ECO:0000259" key="6">
    <source>
        <dbReference type="Pfam" id="PF05182"/>
    </source>
</evidence>
<evidence type="ECO:0000256" key="5">
    <source>
        <dbReference type="SAM" id="MobiDB-lite"/>
    </source>
</evidence>
<feature type="region of interest" description="Disordered" evidence="5">
    <location>
        <begin position="300"/>
        <end position="360"/>
    </location>
</feature>
<feature type="compositionally biased region" description="Low complexity" evidence="5">
    <location>
        <begin position="219"/>
        <end position="237"/>
    </location>
</feature>
<comment type="subcellular location">
    <subcellularLocation>
        <location evidence="1">Nucleus</location>
    </subcellularLocation>
</comment>
<accession>A0A2B7Y8Y9</accession>
<evidence type="ECO:0000313" key="7">
    <source>
        <dbReference type="EMBL" id="PGH17077.1"/>
    </source>
</evidence>
<reference evidence="7 8" key="1">
    <citation type="submission" date="2017-10" db="EMBL/GenBank/DDBJ databases">
        <title>Comparative genomics in systemic dimorphic fungi from Ajellomycetaceae.</title>
        <authorList>
            <person name="Munoz J.F."/>
            <person name="Mcewen J.G."/>
            <person name="Clay O.K."/>
            <person name="Cuomo C.A."/>
        </authorList>
    </citation>
    <scope>NUCLEOTIDE SEQUENCE [LARGE SCALE GENOMIC DNA]</scope>
    <source>
        <strain evidence="7 8">UAMH7299</strain>
    </source>
</reference>
<name>A0A2B7Y8Y9_POLH7</name>
<feature type="compositionally biased region" description="Low complexity" evidence="5">
    <location>
        <begin position="11"/>
        <end position="23"/>
    </location>
</feature>
<evidence type="ECO:0000256" key="3">
    <source>
        <dbReference type="ARBA" id="ARBA00022664"/>
    </source>
</evidence>
<evidence type="ECO:0000313" key="8">
    <source>
        <dbReference type="Proteomes" id="UP000224634"/>
    </source>
</evidence>
<organism evidence="7 8">
    <name type="scientific">Polytolypa hystricis (strain UAMH7299)</name>
    <dbReference type="NCBI Taxonomy" id="1447883"/>
    <lineage>
        <taxon>Eukaryota</taxon>
        <taxon>Fungi</taxon>
        <taxon>Dikarya</taxon>
        <taxon>Ascomycota</taxon>
        <taxon>Pezizomycotina</taxon>
        <taxon>Eurotiomycetes</taxon>
        <taxon>Eurotiomycetidae</taxon>
        <taxon>Onygenales</taxon>
        <taxon>Onygenales incertae sedis</taxon>
        <taxon>Polytolypa</taxon>
    </lineage>
</organism>
<dbReference type="AlphaFoldDB" id="A0A2B7Y8Y9"/>
<feature type="compositionally biased region" description="Low complexity" evidence="5">
    <location>
        <begin position="247"/>
        <end position="268"/>
    </location>
</feature>
<gene>
    <name evidence="7" type="ORF">AJ80_04950</name>
</gene>
<comment type="similarity">
    <text evidence="2">Belongs to the FIP1 family.</text>
</comment>
<dbReference type="Proteomes" id="UP000224634">
    <property type="component" value="Unassembled WGS sequence"/>
</dbReference>
<evidence type="ECO:0000256" key="2">
    <source>
        <dbReference type="ARBA" id="ARBA00007459"/>
    </source>
</evidence>
<feature type="compositionally biased region" description="Pro residues" evidence="5">
    <location>
        <begin position="307"/>
        <end position="324"/>
    </location>
</feature>
<evidence type="ECO:0000256" key="4">
    <source>
        <dbReference type="ARBA" id="ARBA00023242"/>
    </source>
</evidence>